<organism evidence="2 3">
    <name type="scientific">Solanum commersonii</name>
    <name type="common">Commerson's wild potato</name>
    <name type="synonym">Commerson's nightshade</name>
    <dbReference type="NCBI Taxonomy" id="4109"/>
    <lineage>
        <taxon>Eukaryota</taxon>
        <taxon>Viridiplantae</taxon>
        <taxon>Streptophyta</taxon>
        <taxon>Embryophyta</taxon>
        <taxon>Tracheophyta</taxon>
        <taxon>Spermatophyta</taxon>
        <taxon>Magnoliopsida</taxon>
        <taxon>eudicotyledons</taxon>
        <taxon>Gunneridae</taxon>
        <taxon>Pentapetalae</taxon>
        <taxon>asterids</taxon>
        <taxon>lamiids</taxon>
        <taxon>Solanales</taxon>
        <taxon>Solanaceae</taxon>
        <taxon>Solanoideae</taxon>
        <taxon>Solaneae</taxon>
        <taxon>Solanum</taxon>
    </lineage>
</organism>
<dbReference type="EMBL" id="JACXVP010000008">
    <property type="protein sequence ID" value="KAG5593257.1"/>
    <property type="molecule type" value="Genomic_DNA"/>
</dbReference>
<feature type="compositionally biased region" description="Low complexity" evidence="1">
    <location>
        <begin position="32"/>
        <end position="52"/>
    </location>
</feature>
<dbReference type="Proteomes" id="UP000824120">
    <property type="component" value="Chromosome 8"/>
</dbReference>
<evidence type="ECO:0000313" key="3">
    <source>
        <dbReference type="Proteomes" id="UP000824120"/>
    </source>
</evidence>
<feature type="region of interest" description="Disordered" evidence="1">
    <location>
        <begin position="1"/>
        <end position="78"/>
    </location>
</feature>
<protein>
    <submittedName>
        <fullName evidence="2">Uncharacterized protein</fullName>
    </submittedName>
</protein>
<name>A0A9J5XYH8_SOLCO</name>
<proteinExistence type="predicted"/>
<dbReference type="AlphaFoldDB" id="A0A9J5XYH8"/>
<sequence>MAFEEVSGKKGKQKQEKSLEWSSTQPTKPTANSNYNQIQRQIQNNPQSPRQQKITTKAIDTQEHQSSEEEEEAKKIPKRENEKIEKALYDCVIIQDKEQQVTCSITTPEETILLILDSLVTYTWCNGEEKEKNLERLDRVLINLEWSLSMLIPRSPVLSEFGSIRSLDFYILFSSNSSKYFRFLDLWTQEHGFNETNEGTE</sequence>
<keyword evidence="3" id="KW-1185">Reference proteome</keyword>
<evidence type="ECO:0000313" key="2">
    <source>
        <dbReference type="EMBL" id="KAG5593257.1"/>
    </source>
</evidence>
<reference evidence="2 3" key="1">
    <citation type="submission" date="2020-09" db="EMBL/GenBank/DDBJ databases">
        <title>De no assembly of potato wild relative species, Solanum commersonii.</title>
        <authorList>
            <person name="Cho K."/>
        </authorList>
    </citation>
    <scope>NUCLEOTIDE SEQUENCE [LARGE SCALE GENOMIC DNA]</scope>
    <source>
        <strain evidence="2">LZ3.2</strain>
        <tissue evidence="2">Leaf</tissue>
    </source>
</reference>
<evidence type="ECO:0000256" key="1">
    <source>
        <dbReference type="SAM" id="MobiDB-lite"/>
    </source>
</evidence>
<gene>
    <name evidence="2" type="ORF">H5410_043771</name>
</gene>
<feature type="compositionally biased region" description="Basic and acidic residues" evidence="1">
    <location>
        <begin position="60"/>
        <end position="78"/>
    </location>
</feature>
<feature type="compositionally biased region" description="Polar residues" evidence="1">
    <location>
        <begin position="20"/>
        <end position="31"/>
    </location>
</feature>
<accession>A0A9J5XYH8</accession>
<comment type="caution">
    <text evidence="2">The sequence shown here is derived from an EMBL/GenBank/DDBJ whole genome shotgun (WGS) entry which is preliminary data.</text>
</comment>